<feature type="transmembrane region" description="Helical" evidence="1">
    <location>
        <begin position="30"/>
        <end position="50"/>
    </location>
</feature>
<keyword evidence="1" id="KW-0812">Transmembrane</keyword>
<gene>
    <name evidence="3" type="ORF">BK138_34790</name>
    <name evidence="2" type="ORF">FHS19_006954</name>
</gene>
<dbReference type="Proteomes" id="UP000517523">
    <property type="component" value="Unassembled WGS sequence"/>
</dbReference>
<evidence type="ECO:0000313" key="2">
    <source>
        <dbReference type="EMBL" id="MBB3132227.1"/>
    </source>
</evidence>
<organism evidence="3 4">
    <name type="scientific">Paenibacillus rhizosphaerae</name>
    <dbReference type="NCBI Taxonomy" id="297318"/>
    <lineage>
        <taxon>Bacteria</taxon>
        <taxon>Bacillati</taxon>
        <taxon>Bacillota</taxon>
        <taxon>Bacilli</taxon>
        <taxon>Bacillales</taxon>
        <taxon>Paenibacillaceae</taxon>
        <taxon>Paenibacillus</taxon>
    </lineage>
</organism>
<keyword evidence="4" id="KW-1185">Reference proteome</keyword>
<protein>
    <submittedName>
        <fullName evidence="2">Inhibitor of the pro-sigma K processing machinery</fullName>
    </submittedName>
    <submittedName>
        <fullName evidence="3">Pro-sigmaK processing inhibitor BofA</fullName>
    </submittedName>
</protein>
<dbReference type="EMBL" id="JACHXJ010000013">
    <property type="protein sequence ID" value="MBB3132227.1"/>
    <property type="molecule type" value="Genomic_DNA"/>
</dbReference>
<evidence type="ECO:0000313" key="5">
    <source>
        <dbReference type="Proteomes" id="UP000517523"/>
    </source>
</evidence>
<dbReference type="RefSeq" id="WP_076176970.1">
    <property type="nucleotide sequence ID" value="NZ_JACHXJ010000013.1"/>
</dbReference>
<dbReference type="Pfam" id="PF07441">
    <property type="entry name" value="BofA"/>
    <property type="match status" value="1"/>
</dbReference>
<name>A0A1R1DXU9_9BACL</name>
<dbReference type="Proteomes" id="UP000187172">
    <property type="component" value="Unassembled WGS sequence"/>
</dbReference>
<keyword evidence="1" id="KW-1133">Transmembrane helix</keyword>
<evidence type="ECO:0000313" key="4">
    <source>
        <dbReference type="Proteomes" id="UP000187172"/>
    </source>
</evidence>
<dbReference type="AlphaFoldDB" id="A0A1R1DXU9"/>
<keyword evidence="1" id="KW-0472">Membrane</keyword>
<comment type="caution">
    <text evidence="3">The sequence shown here is derived from an EMBL/GenBank/DDBJ whole genome shotgun (WGS) entry which is preliminary data.</text>
</comment>
<evidence type="ECO:0000313" key="3">
    <source>
        <dbReference type="EMBL" id="OMF44292.1"/>
    </source>
</evidence>
<accession>A0A1R1DXU9</accession>
<evidence type="ECO:0000256" key="1">
    <source>
        <dbReference type="SAM" id="Phobius"/>
    </source>
</evidence>
<reference evidence="3 4" key="1">
    <citation type="submission" date="2016-11" db="EMBL/GenBank/DDBJ databases">
        <title>Paenibacillus species isolates.</title>
        <authorList>
            <person name="Beno S.M."/>
        </authorList>
    </citation>
    <scope>NUCLEOTIDE SEQUENCE [LARGE SCALE GENOMIC DNA]</scope>
    <source>
        <strain evidence="3 4">FSL R5-0378</strain>
    </source>
</reference>
<reference evidence="2 5" key="2">
    <citation type="submission" date="2020-08" db="EMBL/GenBank/DDBJ databases">
        <title>Genomic Encyclopedia of Type Strains, Phase III (KMG-III): the genomes of soil and plant-associated and newly described type strains.</title>
        <authorList>
            <person name="Whitman W."/>
        </authorList>
    </citation>
    <scope>NUCLEOTIDE SEQUENCE [LARGE SCALE GENOMIC DNA]</scope>
    <source>
        <strain evidence="2 5">CECT 5831</strain>
    </source>
</reference>
<dbReference type="InterPro" id="IPR010001">
    <property type="entry name" value="BofA"/>
</dbReference>
<dbReference type="EMBL" id="MRTP01000026">
    <property type="protein sequence ID" value="OMF44292.1"/>
    <property type="molecule type" value="Genomic_DNA"/>
</dbReference>
<feature type="transmembrane region" description="Helical" evidence="1">
    <location>
        <begin position="6"/>
        <end position="23"/>
    </location>
</feature>
<dbReference type="STRING" id="297318.BK138_34790"/>
<feature type="transmembrane region" description="Helical" evidence="1">
    <location>
        <begin position="62"/>
        <end position="84"/>
    </location>
</feature>
<sequence>MTVKMLIWGVLGVSLFLLLFIVFKKKLGFGWLTMFGAHLVLAALGLYLVNFSGLMSEVYIPLNPATIGTVTVLGLPGVALLYGLKLTLMG</sequence>
<proteinExistence type="predicted"/>